<feature type="compositionally biased region" description="Polar residues" evidence="1">
    <location>
        <begin position="136"/>
        <end position="148"/>
    </location>
</feature>
<feature type="region of interest" description="Disordered" evidence="1">
    <location>
        <begin position="923"/>
        <end position="1071"/>
    </location>
</feature>
<feature type="compositionally biased region" description="Basic and acidic residues" evidence="1">
    <location>
        <begin position="950"/>
        <end position="960"/>
    </location>
</feature>
<feature type="region of interest" description="Disordered" evidence="1">
    <location>
        <begin position="640"/>
        <end position="659"/>
    </location>
</feature>
<feature type="transmembrane region" description="Helical" evidence="2">
    <location>
        <begin position="1105"/>
        <end position="1123"/>
    </location>
</feature>
<evidence type="ECO:0000313" key="4">
    <source>
        <dbReference type="Proteomes" id="UP001057375"/>
    </source>
</evidence>
<feature type="region of interest" description="Disordered" evidence="1">
    <location>
        <begin position="848"/>
        <end position="875"/>
    </location>
</feature>
<feature type="region of interest" description="Disordered" evidence="1">
    <location>
        <begin position="1507"/>
        <end position="1530"/>
    </location>
</feature>
<keyword evidence="2" id="KW-0472">Membrane</keyword>
<feature type="compositionally biased region" description="Polar residues" evidence="1">
    <location>
        <begin position="433"/>
        <end position="474"/>
    </location>
</feature>
<evidence type="ECO:0000313" key="3">
    <source>
        <dbReference type="EMBL" id="GKT23631.1"/>
    </source>
</evidence>
<accession>A0ABQ5K0D9</accession>
<feature type="compositionally biased region" description="Polar residues" evidence="1">
    <location>
        <begin position="573"/>
        <end position="583"/>
    </location>
</feature>
<feature type="region of interest" description="Disordered" evidence="1">
    <location>
        <begin position="557"/>
        <end position="595"/>
    </location>
</feature>
<protein>
    <submittedName>
        <fullName evidence="3">Uncharacterized protein</fullName>
    </submittedName>
</protein>
<reference evidence="3" key="1">
    <citation type="submission" date="2022-03" db="EMBL/GenBank/DDBJ databases">
        <title>Draft genome sequence of Aduncisulcus paluster, a free-living microaerophilic Fornicata.</title>
        <authorList>
            <person name="Yuyama I."/>
            <person name="Kume K."/>
            <person name="Tamura T."/>
            <person name="Inagaki Y."/>
            <person name="Hashimoto T."/>
        </authorList>
    </citation>
    <scope>NUCLEOTIDE SEQUENCE</scope>
    <source>
        <strain evidence="3">NY0171</strain>
    </source>
</reference>
<feature type="compositionally biased region" description="Polar residues" evidence="1">
    <location>
        <begin position="1"/>
        <end position="17"/>
    </location>
</feature>
<feature type="compositionally biased region" description="Polar residues" evidence="1">
    <location>
        <begin position="1009"/>
        <end position="1019"/>
    </location>
</feature>
<proteinExistence type="predicted"/>
<feature type="transmembrane region" description="Helical" evidence="2">
    <location>
        <begin position="1716"/>
        <end position="1736"/>
    </location>
</feature>
<feature type="compositionally biased region" description="Basic and acidic residues" evidence="1">
    <location>
        <begin position="983"/>
        <end position="998"/>
    </location>
</feature>
<feature type="compositionally biased region" description="Basic and acidic residues" evidence="1">
    <location>
        <begin position="149"/>
        <end position="159"/>
    </location>
</feature>
<feature type="compositionally biased region" description="Low complexity" evidence="1">
    <location>
        <begin position="1367"/>
        <end position="1379"/>
    </location>
</feature>
<feature type="compositionally biased region" description="Polar residues" evidence="1">
    <location>
        <begin position="82"/>
        <end position="95"/>
    </location>
</feature>
<feature type="compositionally biased region" description="Low complexity" evidence="1">
    <location>
        <begin position="500"/>
        <end position="516"/>
    </location>
</feature>
<feature type="non-terminal residue" evidence="3">
    <location>
        <position position="1765"/>
    </location>
</feature>
<feature type="compositionally biased region" description="Low complexity" evidence="1">
    <location>
        <begin position="45"/>
        <end position="67"/>
    </location>
</feature>
<feature type="compositionally biased region" description="Basic residues" evidence="1">
    <location>
        <begin position="31"/>
        <end position="44"/>
    </location>
</feature>
<feature type="compositionally biased region" description="Low complexity" evidence="1">
    <location>
        <begin position="1036"/>
        <end position="1060"/>
    </location>
</feature>
<keyword evidence="2" id="KW-1133">Transmembrane helix</keyword>
<keyword evidence="4" id="KW-1185">Reference proteome</keyword>
<evidence type="ECO:0000256" key="1">
    <source>
        <dbReference type="SAM" id="MobiDB-lite"/>
    </source>
</evidence>
<feature type="region of interest" description="Disordered" evidence="1">
    <location>
        <begin position="1618"/>
        <end position="1660"/>
    </location>
</feature>
<evidence type="ECO:0000256" key="2">
    <source>
        <dbReference type="SAM" id="Phobius"/>
    </source>
</evidence>
<feature type="transmembrane region" description="Helical" evidence="2">
    <location>
        <begin position="1130"/>
        <end position="1149"/>
    </location>
</feature>
<feature type="non-terminal residue" evidence="3">
    <location>
        <position position="1"/>
    </location>
</feature>
<dbReference type="Proteomes" id="UP001057375">
    <property type="component" value="Unassembled WGS sequence"/>
</dbReference>
<keyword evidence="2" id="KW-0812">Transmembrane</keyword>
<feature type="region of interest" description="Disordered" evidence="1">
    <location>
        <begin position="1"/>
        <end position="114"/>
    </location>
</feature>
<gene>
    <name evidence="3" type="ORF">ADUPG1_012485</name>
</gene>
<feature type="compositionally biased region" description="Acidic residues" evidence="1">
    <location>
        <begin position="1303"/>
        <end position="1312"/>
    </location>
</feature>
<feature type="compositionally biased region" description="Polar residues" evidence="1">
    <location>
        <begin position="1339"/>
        <end position="1352"/>
    </location>
</feature>
<organism evidence="3 4">
    <name type="scientific">Aduncisulcus paluster</name>
    <dbReference type="NCBI Taxonomy" id="2918883"/>
    <lineage>
        <taxon>Eukaryota</taxon>
        <taxon>Metamonada</taxon>
        <taxon>Carpediemonas-like organisms</taxon>
        <taxon>Aduncisulcus</taxon>
    </lineage>
</organism>
<sequence length="1765" mass="194335">SPSTSDHQQSYPSSGGNRQKYRQKYQEKRERKERKQGKQKKKSQTSKSISSKKQTTSIKKSQSHSTHPQPPSMGPSMQQQSHIITNSLISNNPNDLTRPISTPHDLTSYSERSDHLDMVTGAQLRYRGDGGRIFNGQDTASRRITSVSTKKEEERRRREEEEDDDDGFLSISDPNVLLNRARSYSSSSVERRRREEEEEEDEEEGKEREGKEEEDEEEMDIFGREMEGIDSAPVFNHRKQRIHPFRGDNNEDQATPYQDKPATQGRDSYVTFHDVPYQIANNEEQLHNSSPSDSARIMFDQAPPVMFPDVRKKMTEKYNINAPVHTHTGSEQFVAGRFSSTPPSHVDTSKSSVVMPHGHGIMAPSSLTTKDTITHGLDPLDESSNYHISESVRRKITALTRDISAYVKVEHEERMEKEALETQASKPPGGARLSSQGSKYGPQSNSTTPGIPSVSQGTQSVVNPQRESLDSIKNNPKYIPVPINFTSNSSLTQSGEQDSHFSGTSGSSMTSGNISGKLHGQSSLTAIISPEISKMYDVSRGRVAGDDAFYDALIATTPSPSSVSSHRARAQDTRSVTGAQSSHVVPGGQAHSQPPSSTIHNGLYPMYSTNPSFRSGRSGQPAATASAAATVGTGMHSGTGTISDEPFKHSSKKNNKSGVPTELIQASSFIPIINIEPLDGGLSSNGEENEISVDLSSSLSLGCHLSDLSNSISEPVIIPAFGSVVRIRDDLRQQLQKDRQRLSARHDAAARFQSGEKEGKRRSRDECPMDMHVDGRKSSSHSTSDLSSTFSHKRRQQALPKSSDLSLLYCSNGNNSITSKDSGPLKRHGTDIHAKESHLFSLDMRKLSSSSLPSSNTHRHSSAEENLGLGLTQSKRAKTKVSVSTTHNHENISTNGIIKGSKPFFIPPLPQLISTQGGSLPQIVSQTNPEIGKGVSSSSLLLGHPFPKTSHTDSKIRGDCDVSLNIGDGEEERDDDDIGGTVKQERRIIHSKKGKDEKNDDDDEGEDSLLSQNPNLGHQQQRDKRKKKNMSQPSHSSKNTSKVAKNNNNSKFVSVSSNGSNHDDNEDERQQKKIKIDDISIKAPPFFPDLFPLAPPFLPQSKFTLIFHLGVSSFFAIVSKMIAKYFLSTSLFLLIDVMCPLLLVLWIIIERIVRNRYREGEKQNIEKWIWEREEWMFEEANRQVYVRQINQTTTDLKRLLLRVFKEEHKYSCSGRQDDGLAAHRTTNGGDELHIARTGKATHGREALLHRTSSLSSQHGAITAPDTMHQTSGVRGSFAGDKEHSMSSKAKLYRSSASKHGYVGDEEESDDTDVTPPPEELDFMIQKKRKQQNDSKGSRHTASISETMQKSGTSMGGKSSAKRHRSSSSHSSLTGSKTNSNPPLGKKEVKFSPNYETIPLLAFGLGNPTSSNNLGGINAQMSLATGSGTSSSSASVGNSDSKAGSTAIQRQHLLAASQYEVKAMLLKLYLDRVNSLKYLNAVLDLCLIRQQRCEETMAQIELKGGKYTLKRRPKSRSKSRSKGKLSKADLSQERKLKMLANDIAGEVAVRRSRDLKERCRERRSKEKQASANGQVEYELGLFSSTVPHTHSLSPISPIPADNIALQSMITDTAAQYSSLQTSDGIRRGSGVPSTTHRDKGSVSAEESTGIQEPSHPGMYGLPLKSDLNAPLQLSIQDPKKYHPFQHSYSNSVLTTMYNSSESFYNISPLTLPAAPPYSLTMPVIFFLVSGIVAVLSLGPDLLQSTSRDAAATIASEIKINQERFSY</sequence>
<feature type="compositionally biased region" description="Low complexity" evidence="1">
    <location>
        <begin position="780"/>
        <end position="790"/>
    </location>
</feature>
<feature type="region of interest" description="Disordered" evidence="1">
    <location>
        <begin position="1251"/>
        <end position="1389"/>
    </location>
</feature>
<comment type="caution">
    <text evidence="3">The sequence shown here is derived from an EMBL/GenBank/DDBJ whole genome shotgun (WGS) entry which is preliminary data.</text>
</comment>
<feature type="region of interest" description="Disordered" evidence="1">
    <location>
        <begin position="737"/>
        <end position="801"/>
    </location>
</feature>
<name>A0ABQ5K0D9_9EUKA</name>
<feature type="region of interest" description="Disordered" evidence="1">
    <location>
        <begin position="243"/>
        <end position="265"/>
    </location>
</feature>
<feature type="compositionally biased region" description="Basic and acidic residues" evidence="1">
    <location>
        <begin position="737"/>
        <end position="777"/>
    </location>
</feature>
<feature type="compositionally biased region" description="Polar residues" evidence="1">
    <location>
        <begin position="484"/>
        <end position="496"/>
    </location>
</feature>
<feature type="region of interest" description="Disordered" evidence="1">
    <location>
        <begin position="414"/>
        <end position="517"/>
    </location>
</feature>
<feature type="region of interest" description="Disordered" evidence="1">
    <location>
        <begin position="128"/>
        <end position="219"/>
    </location>
</feature>
<feature type="compositionally biased region" description="Basic residues" evidence="1">
    <location>
        <begin position="1507"/>
        <end position="1524"/>
    </location>
</feature>
<dbReference type="EMBL" id="BQXS01012476">
    <property type="protein sequence ID" value="GKT23631.1"/>
    <property type="molecule type" value="Genomic_DNA"/>
</dbReference>
<feature type="compositionally biased region" description="Acidic residues" evidence="1">
    <location>
        <begin position="968"/>
        <end position="978"/>
    </location>
</feature>